<dbReference type="Pfam" id="PF00208">
    <property type="entry name" value="ELFV_dehydrog"/>
    <property type="match status" value="2"/>
</dbReference>
<comment type="similarity">
    <text evidence="1 6">Belongs to the Glu/Leu/Phe/Val dehydrogenases family.</text>
</comment>
<feature type="active site" description="Proton donor/acceptor" evidence="4">
    <location>
        <position position="80"/>
    </location>
</feature>
<dbReference type="Proteomes" id="UP000094056">
    <property type="component" value="Unassembled WGS sequence"/>
</dbReference>
<gene>
    <name evidence="8" type="primary">leuDH</name>
    <name evidence="8" type="ORF">SCARUB_00035</name>
</gene>
<keyword evidence="2 6" id="KW-0560">Oxidoreductase</keyword>
<accession>A0A1E3XGL3</accession>
<dbReference type="SUPFAM" id="SSF51735">
    <property type="entry name" value="NAD(P)-binding Rossmann-fold domains"/>
    <property type="match status" value="1"/>
</dbReference>
<dbReference type="InterPro" id="IPR006095">
    <property type="entry name" value="Glu/Leu/Phe/Val/Trp_DH"/>
</dbReference>
<evidence type="ECO:0000256" key="4">
    <source>
        <dbReference type="PIRSR" id="PIRSR000188-1"/>
    </source>
</evidence>
<proteinExistence type="inferred from homology"/>
<evidence type="ECO:0000256" key="6">
    <source>
        <dbReference type="RuleBase" id="RU004417"/>
    </source>
</evidence>
<dbReference type="CDD" id="cd01075">
    <property type="entry name" value="NAD_bind_Leu_Phe_Val_DH"/>
    <property type="match status" value="1"/>
</dbReference>
<evidence type="ECO:0000256" key="2">
    <source>
        <dbReference type="ARBA" id="ARBA00023002"/>
    </source>
</evidence>
<comment type="caution">
    <text evidence="8">The sequence shown here is derived from an EMBL/GenBank/DDBJ whole genome shotgun (WGS) entry which is preliminary data.</text>
</comment>
<protein>
    <submittedName>
        <fullName evidence="8">Leucine dehydrogenase</fullName>
        <ecNumber evidence="8">1.4.1.9</ecNumber>
    </submittedName>
</protein>
<evidence type="ECO:0000313" key="9">
    <source>
        <dbReference type="Proteomes" id="UP000094056"/>
    </source>
</evidence>
<keyword evidence="3 5" id="KW-0520">NAD</keyword>
<feature type="binding site" evidence="5">
    <location>
        <begin position="180"/>
        <end position="185"/>
    </location>
    <ligand>
        <name>NAD(+)</name>
        <dbReference type="ChEBI" id="CHEBI:57540"/>
    </ligand>
</feature>
<dbReference type="InterPro" id="IPR006097">
    <property type="entry name" value="Glu/Leu/Phe/Val/Trp_DH_dimer"/>
</dbReference>
<sequence length="348" mass="38367">MDIFREMQNGDHEKLVFCNDNTSGLRAIIDIHSTKLGPAIGGCRFLEYHSEDEAIKDVLRLSKAMTYKSAVSELAYGGGKAVIIKSNSCEDRDGILRAFGRFVESVNGRYITTVDSGTSMADMISIRSETRHVTGVPVEMGGLGDPSPITALGVVWGMKACLIELYGNNSLKNKTVAIQGVGNVGYHLALLLHKEDAKLIASDVDAEKTRRLGSEIDVKIISPEQICYQEVDILSPCALANTVNEDIIPHFKCNIIAGGANNQLSKEEDADLLHQRGILYAPDYVINAGGLIHVVAEYEGMKMENVYENISKIYQRIRKIISVSREKDISTNRVTNSMVQEKMNKLRE</sequence>
<dbReference type="InterPro" id="IPR006096">
    <property type="entry name" value="Glu/Leu/Phe/Val/Trp_DH_C"/>
</dbReference>
<dbReference type="Gene3D" id="3.40.50.10860">
    <property type="entry name" value="Leucine Dehydrogenase, chain A, domain 1"/>
    <property type="match status" value="1"/>
</dbReference>
<dbReference type="GO" id="GO:0050049">
    <property type="term" value="F:L-leucine dehydrogenase activity"/>
    <property type="evidence" value="ECO:0007669"/>
    <property type="project" value="UniProtKB-EC"/>
</dbReference>
<dbReference type="FunFam" id="3.40.50.10860:FF:000010">
    <property type="entry name" value="Leucine dehydrogenase"/>
    <property type="match status" value="1"/>
</dbReference>
<dbReference type="InterPro" id="IPR036291">
    <property type="entry name" value="NAD(P)-bd_dom_sf"/>
</dbReference>
<dbReference type="AlphaFoldDB" id="A0A1E3XGL3"/>
<name>A0A1E3XGL3_9BACT</name>
<evidence type="ECO:0000259" key="7">
    <source>
        <dbReference type="SMART" id="SM00839"/>
    </source>
</evidence>
<dbReference type="SUPFAM" id="SSF53223">
    <property type="entry name" value="Aminoacid dehydrogenase-like, N-terminal domain"/>
    <property type="match status" value="1"/>
</dbReference>
<dbReference type="SMART" id="SM00839">
    <property type="entry name" value="ELFV_dehydrog"/>
    <property type="match status" value="1"/>
</dbReference>
<dbReference type="EC" id="1.4.1.9" evidence="8"/>
<organism evidence="8 9">
    <name type="scientific">Candidatus Scalindua rubra</name>
    <dbReference type="NCBI Taxonomy" id="1872076"/>
    <lineage>
        <taxon>Bacteria</taxon>
        <taxon>Pseudomonadati</taxon>
        <taxon>Planctomycetota</taxon>
        <taxon>Candidatus Brocadiia</taxon>
        <taxon>Candidatus Brocadiales</taxon>
        <taxon>Candidatus Scalinduaceae</taxon>
        <taxon>Candidatus Scalindua</taxon>
    </lineage>
</organism>
<dbReference type="InterPro" id="IPR016211">
    <property type="entry name" value="Glu/Phe/Leu/Val/Trp_DH_bac/arc"/>
</dbReference>
<dbReference type="GO" id="GO:0000166">
    <property type="term" value="F:nucleotide binding"/>
    <property type="evidence" value="ECO:0007669"/>
    <property type="project" value="UniProtKB-KW"/>
</dbReference>
<dbReference type="PANTHER" id="PTHR42722">
    <property type="entry name" value="LEUCINE DEHYDROGENASE"/>
    <property type="match status" value="1"/>
</dbReference>
<evidence type="ECO:0000313" key="8">
    <source>
        <dbReference type="EMBL" id="ODS34775.1"/>
    </source>
</evidence>
<dbReference type="GO" id="GO:0006520">
    <property type="term" value="P:amino acid metabolic process"/>
    <property type="evidence" value="ECO:0007669"/>
    <property type="project" value="InterPro"/>
</dbReference>
<dbReference type="PRINTS" id="PR00082">
    <property type="entry name" value="GLFDHDRGNASE"/>
</dbReference>
<dbReference type="PANTHER" id="PTHR42722:SF1">
    <property type="entry name" value="VALINE DEHYDROGENASE"/>
    <property type="match status" value="1"/>
</dbReference>
<dbReference type="PIRSF" id="PIRSF000188">
    <property type="entry name" value="Phe_leu_dh"/>
    <property type="match status" value="1"/>
</dbReference>
<feature type="domain" description="Glutamate/phenylalanine/leucine/valine/L-tryptophan dehydrogenase C-terminal" evidence="7">
    <location>
        <begin position="144"/>
        <end position="348"/>
    </location>
</feature>
<dbReference type="Pfam" id="PF02812">
    <property type="entry name" value="ELFV_dehydrog_N"/>
    <property type="match status" value="1"/>
</dbReference>
<reference evidence="8 9" key="1">
    <citation type="submission" date="2016-07" db="EMBL/GenBank/DDBJ databases">
        <title>Draft genome of Scalindua rubra, obtained from a brine-seawater interface in the Red Sea, sheds light on salt adaptation in anammox bacteria.</title>
        <authorList>
            <person name="Speth D.R."/>
            <person name="Lagkouvardos I."/>
            <person name="Wang Y."/>
            <person name="Qian P.-Y."/>
            <person name="Dutilh B.E."/>
            <person name="Jetten M.S."/>
        </authorList>
    </citation>
    <scope>NUCLEOTIDE SEQUENCE [LARGE SCALE GENOMIC DNA]</scope>
    <source>
        <strain evidence="8">BSI-1</strain>
    </source>
</reference>
<dbReference type="Gene3D" id="3.40.50.720">
    <property type="entry name" value="NAD(P)-binding Rossmann-like Domain"/>
    <property type="match status" value="1"/>
</dbReference>
<dbReference type="PATRIC" id="fig|1872076.5.peg.41"/>
<dbReference type="EMBL" id="MAYW01000001">
    <property type="protein sequence ID" value="ODS34775.1"/>
    <property type="molecule type" value="Genomic_DNA"/>
</dbReference>
<evidence type="ECO:0000256" key="5">
    <source>
        <dbReference type="PIRSR" id="PIRSR000188-2"/>
    </source>
</evidence>
<evidence type="ECO:0000256" key="3">
    <source>
        <dbReference type="ARBA" id="ARBA00023027"/>
    </source>
</evidence>
<evidence type="ECO:0000256" key="1">
    <source>
        <dbReference type="ARBA" id="ARBA00006382"/>
    </source>
</evidence>
<keyword evidence="5" id="KW-0547">Nucleotide-binding</keyword>
<dbReference type="InterPro" id="IPR046346">
    <property type="entry name" value="Aminoacid_DH-like_N_sf"/>
</dbReference>